<sequence>MVVLEGIFGVQVHVRVGGRIATDYRDDTMEATGDGRCNYLAYPDGEANKCQCHDNGHCEPVCRDQEVAAMLDIACQTST</sequence>
<dbReference type="Proteomes" id="UP001444661">
    <property type="component" value="Unassembled WGS sequence"/>
</dbReference>
<organism evidence="1 2">
    <name type="scientific">Apiospora rasikravindrae</name>
    <dbReference type="NCBI Taxonomy" id="990691"/>
    <lineage>
        <taxon>Eukaryota</taxon>
        <taxon>Fungi</taxon>
        <taxon>Dikarya</taxon>
        <taxon>Ascomycota</taxon>
        <taxon>Pezizomycotina</taxon>
        <taxon>Sordariomycetes</taxon>
        <taxon>Xylariomycetidae</taxon>
        <taxon>Amphisphaeriales</taxon>
        <taxon>Apiosporaceae</taxon>
        <taxon>Apiospora</taxon>
    </lineage>
</organism>
<name>A0ABR1RWZ0_9PEZI</name>
<accession>A0ABR1RWZ0</accession>
<dbReference type="EMBL" id="JAQQWK010000012">
    <property type="protein sequence ID" value="KAK8022420.1"/>
    <property type="molecule type" value="Genomic_DNA"/>
</dbReference>
<gene>
    <name evidence="1" type="ORF">PG993_013187</name>
</gene>
<reference evidence="1 2" key="1">
    <citation type="submission" date="2023-01" db="EMBL/GenBank/DDBJ databases">
        <title>Analysis of 21 Apiospora genomes using comparative genomics revels a genus with tremendous synthesis potential of carbohydrate active enzymes and secondary metabolites.</title>
        <authorList>
            <person name="Sorensen T."/>
        </authorList>
    </citation>
    <scope>NUCLEOTIDE SEQUENCE [LARGE SCALE GENOMIC DNA]</scope>
    <source>
        <strain evidence="1 2">CBS 33761</strain>
    </source>
</reference>
<protein>
    <submittedName>
        <fullName evidence="1">Uncharacterized protein</fullName>
    </submittedName>
</protein>
<proteinExistence type="predicted"/>
<keyword evidence="2" id="KW-1185">Reference proteome</keyword>
<evidence type="ECO:0000313" key="2">
    <source>
        <dbReference type="Proteomes" id="UP001444661"/>
    </source>
</evidence>
<evidence type="ECO:0000313" key="1">
    <source>
        <dbReference type="EMBL" id="KAK8022420.1"/>
    </source>
</evidence>
<comment type="caution">
    <text evidence="1">The sequence shown here is derived from an EMBL/GenBank/DDBJ whole genome shotgun (WGS) entry which is preliminary data.</text>
</comment>